<dbReference type="OrthoDB" id="532061at2759"/>
<dbReference type="OMA" id="CHQPLSH"/>
<feature type="region of interest" description="Disordered" evidence="1">
    <location>
        <begin position="43"/>
        <end position="86"/>
    </location>
</feature>
<evidence type="ECO:0000313" key="2">
    <source>
        <dbReference type="EMBL" id="KCW58075.1"/>
    </source>
</evidence>
<feature type="region of interest" description="Disordered" evidence="1">
    <location>
        <begin position="144"/>
        <end position="205"/>
    </location>
</feature>
<dbReference type="Gramene" id="KCW58074">
    <property type="protein sequence ID" value="KCW58074"/>
    <property type="gene ID" value="EUGRSUZ_H00802"/>
</dbReference>
<dbReference type="EMBL" id="KK198760">
    <property type="protein sequence ID" value="KCW58075.1"/>
    <property type="molecule type" value="Genomic_DNA"/>
</dbReference>
<feature type="compositionally biased region" description="Low complexity" evidence="1">
    <location>
        <begin position="167"/>
        <end position="189"/>
    </location>
</feature>
<dbReference type="AlphaFoldDB" id="A0A059AXB5"/>
<reference evidence="2" key="1">
    <citation type="submission" date="2013-07" db="EMBL/GenBank/DDBJ databases">
        <title>The genome of Eucalyptus grandis.</title>
        <authorList>
            <person name="Schmutz J."/>
            <person name="Hayes R."/>
            <person name="Myburg A."/>
            <person name="Tuskan G."/>
            <person name="Grattapaglia D."/>
            <person name="Rokhsar D.S."/>
        </authorList>
    </citation>
    <scope>NUCLEOTIDE SEQUENCE</scope>
    <source>
        <tissue evidence="2">Leaf extractions</tissue>
    </source>
</reference>
<evidence type="ECO:0000256" key="1">
    <source>
        <dbReference type="SAM" id="MobiDB-lite"/>
    </source>
</evidence>
<dbReference type="EMBL" id="KK198760">
    <property type="protein sequence ID" value="KCW58074.1"/>
    <property type="molecule type" value="Genomic_DNA"/>
</dbReference>
<name>A0A059AXB5_EUCGR</name>
<dbReference type="GO" id="GO:0009535">
    <property type="term" value="C:chloroplast thylakoid membrane"/>
    <property type="evidence" value="ECO:0000318"/>
    <property type="project" value="GO_Central"/>
</dbReference>
<organism evidence="2">
    <name type="scientific">Eucalyptus grandis</name>
    <name type="common">Flooded gum</name>
    <dbReference type="NCBI Taxonomy" id="71139"/>
    <lineage>
        <taxon>Eukaryota</taxon>
        <taxon>Viridiplantae</taxon>
        <taxon>Streptophyta</taxon>
        <taxon>Embryophyta</taxon>
        <taxon>Tracheophyta</taxon>
        <taxon>Spermatophyta</taxon>
        <taxon>Magnoliopsida</taxon>
        <taxon>eudicotyledons</taxon>
        <taxon>Gunneridae</taxon>
        <taxon>Pentapetalae</taxon>
        <taxon>rosids</taxon>
        <taxon>malvids</taxon>
        <taxon>Myrtales</taxon>
        <taxon>Myrtaceae</taxon>
        <taxon>Myrtoideae</taxon>
        <taxon>Eucalypteae</taxon>
        <taxon>Eucalyptus</taxon>
    </lineage>
</organism>
<gene>
    <name evidence="2" type="ORF">EUGRSUZ_H00802</name>
</gene>
<dbReference type="FunCoup" id="A0A059AXB5">
    <property type="interactions" value="1539"/>
</dbReference>
<dbReference type="Pfam" id="PF20711">
    <property type="entry name" value="DUF6825"/>
    <property type="match status" value="1"/>
</dbReference>
<dbReference type="STRING" id="71139.A0A059AXB5"/>
<dbReference type="Gramene" id="KCW58075">
    <property type="protein sequence ID" value="KCW58075"/>
    <property type="gene ID" value="EUGRSUZ_H00802"/>
</dbReference>
<accession>A0A059AXB5</accession>
<dbReference type="PANTHER" id="PTHR35745:SF1">
    <property type="entry name" value="OS04G0513000 PROTEIN"/>
    <property type="match status" value="1"/>
</dbReference>
<dbReference type="PANTHER" id="PTHR35745">
    <property type="entry name" value="BNACNNG14650D PROTEIN"/>
    <property type="match status" value="1"/>
</dbReference>
<dbReference type="GO" id="GO:0010027">
    <property type="term" value="P:thylakoid membrane organization"/>
    <property type="evidence" value="ECO:0007669"/>
    <property type="project" value="InterPro"/>
</dbReference>
<sequence length="205" mass="21267">MSCGMSARCLNTTTAAVISPKPKGESGNHGGGRFSSPPFSFFSRSSVSVSPPTPRFAGSLISQRTSVRRDSSTRPGGPPPGGNESRTVLDAFFLGKALAEALNERVESVVGEFLSTVGRLQAEQQKQVQEFQEDVFERAKKAKEKAAREAMEAQGLIPTSAAANTANGSVVSPTSSSTPNSVSPSVGSNADYDGNDPVVGVSNDG</sequence>
<proteinExistence type="predicted"/>
<protein>
    <submittedName>
        <fullName evidence="2">Uncharacterized protein</fullName>
    </submittedName>
</protein>
<dbReference type="KEGG" id="egr:104456546"/>
<dbReference type="InterPro" id="IPR040003">
    <property type="entry name" value="PG18-like"/>
</dbReference>
<dbReference type="eggNOG" id="ENOG502S46M">
    <property type="taxonomic scope" value="Eukaryota"/>
</dbReference>